<evidence type="ECO:0000256" key="1">
    <source>
        <dbReference type="SAM" id="Phobius"/>
    </source>
</evidence>
<accession>A0A7Y4IJG9</accession>
<keyword evidence="1" id="KW-1133">Transmembrane helix</keyword>
<reference evidence="2 3" key="1">
    <citation type="submission" date="2020-05" db="EMBL/GenBank/DDBJ databases">
        <authorList>
            <person name="Whitworth D."/>
        </authorList>
    </citation>
    <scope>NUCLEOTIDE SEQUENCE [LARGE SCALE GENOMIC DNA]</scope>
    <source>
        <strain evidence="2 3">AM005</strain>
    </source>
</reference>
<dbReference type="AlphaFoldDB" id="A0A7Y4IJG9"/>
<organism evidence="2 3">
    <name type="scientific">Myxococcus xanthus</name>
    <dbReference type="NCBI Taxonomy" id="34"/>
    <lineage>
        <taxon>Bacteria</taxon>
        <taxon>Pseudomonadati</taxon>
        <taxon>Myxococcota</taxon>
        <taxon>Myxococcia</taxon>
        <taxon>Myxococcales</taxon>
        <taxon>Cystobacterineae</taxon>
        <taxon>Myxococcaceae</taxon>
        <taxon>Myxococcus</taxon>
    </lineage>
</organism>
<keyword evidence="1" id="KW-0472">Membrane</keyword>
<name>A0A7Y4IJG9_MYXXA</name>
<comment type="caution">
    <text evidence="2">The sequence shown here is derived from an EMBL/GenBank/DDBJ whole genome shotgun (WGS) entry which is preliminary data.</text>
</comment>
<evidence type="ECO:0000313" key="2">
    <source>
        <dbReference type="EMBL" id="NOJ80423.1"/>
    </source>
</evidence>
<dbReference type="EMBL" id="JABFNT010000058">
    <property type="protein sequence ID" value="NOJ80423.1"/>
    <property type="molecule type" value="Genomic_DNA"/>
</dbReference>
<protein>
    <submittedName>
        <fullName evidence="2">Uncharacterized protein</fullName>
    </submittedName>
</protein>
<sequence>MEFTQRAQQTGSLRMRKAAGAVVAAFALGTGVMTWLGVALAAQTEAAALGLMGLALNASSALVSGKTSEETTRGMANQS</sequence>
<dbReference type="Proteomes" id="UP000533080">
    <property type="component" value="Unassembled WGS sequence"/>
</dbReference>
<feature type="transmembrane region" description="Helical" evidence="1">
    <location>
        <begin position="46"/>
        <end position="65"/>
    </location>
</feature>
<evidence type="ECO:0000313" key="3">
    <source>
        <dbReference type="Proteomes" id="UP000533080"/>
    </source>
</evidence>
<proteinExistence type="predicted"/>
<keyword evidence="1" id="KW-0812">Transmembrane</keyword>
<gene>
    <name evidence="2" type="ORF">HNV28_19145</name>
</gene>
<feature type="transmembrane region" description="Helical" evidence="1">
    <location>
        <begin position="21"/>
        <end position="40"/>
    </location>
</feature>